<dbReference type="EMBL" id="CP159992">
    <property type="protein sequence ID" value="XCP96041.1"/>
    <property type="molecule type" value="Genomic_DNA"/>
</dbReference>
<reference evidence="1" key="1">
    <citation type="submission" date="2024-05" db="EMBL/GenBank/DDBJ databases">
        <title>Draft genome assemblies of 36 bacteria isolated from hibernating arctic ground squirrels.</title>
        <authorList>
            <person name="McKee H."/>
            <person name="Mullen L."/>
            <person name="Drown D.M."/>
            <person name="Duddleston K.N."/>
        </authorList>
    </citation>
    <scope>NUCLEOTIDE SEQUENCE</scope>
    <source>
        <strain evidence="1">AN1007</strain>
    </source>
</reference>
<dbReference type="Pfam" id="PF01894">
    <property type="entry name" value="YjbQ"/>
    <property type="match status" value="1"/>
</dbReference>
<dbReference type="RefSeq" id="WP_342552216.1">
    <property type="nucleotide sequence ID" value="NZ_CP159992.1"/>
</dbReference>
<accession>A0AAU8NHQ7</accession>
<protein>
    <submittedName>
        <fullName evidence="1">YjbQ family protein</fullName>
    </submittedName>
</protein>
<dbReference type="AlphaFoldDB" id="A0AAU8NHQ7"/>
<dbReference type="InterPro" id="IPR001602">
    <property type="entry name" value="UPF0047_YjbQ-like"/>
</dbReference>
<gene>
    <name evidence="1" type="ORF">ABXS70_04820</name>
</gene>
<dbReference type="SUPFAM" id="SSF111038">
    <property type="entry name" value="YjbQ-like"/>
    <property type="match status" value="1"/>
</dbReference>
<organism evidence="1">
    <name type="scientific">Paenibacillus sp. AN1007</name>
    <dbReference type="NCBI Taxonomy" id="3151385"/>
    <lineage>
        <taxon>Bacteria</taxon>
        <taxon>Bacillati</taxon>
        <taxon>Bacillota</taxon>
        <taxon>Bacilli</taxon>
        <taxon>Bacillales</taxon>
        <taxon>Paenibacillaceae</taxon>
        <taxon>Paenibacillus</taxon>
    </lineage>
</organism>
<sequence>MLYEIKVSSAGYNAHYDITDQAAALLPRLGTAEGMAKIFAAGSTIGLVSMRYEPGAVEDLLDALESISPKGRSYAHFRTTQDSNGFAHIWSSIIGSSLLVPYRDNRLAVSDTHRIVLFDFDLQPSTRTIFVSN</sequence>
<dbReference type="InterPro" id="IPR035917">
    <property type="entry name" value="YjbQ-like_sf"/>
</dbReference>
<name>A0AAU8NHQ7_9BACL</name>
<proteinExistence type="predicted"/>
<dbReference type="Gene3D" id="2.60.120.460">
    <property type="entry name" value="YjbQ-like"/>
    <property type="match status" value="1"/>
</dbReference>
<evidence type="ECO:0000313" key="1">
    <source>
        <dbReference type="EMBL" id="XCP96041.1"/>
    </source>
</evidence>